<feature type="chain" id="PRO_5038444973" evidence="1">
    <location>
        <begin position="19"/>
        <end position="560"/>
    </location>
</feature>
<dbReference type="PANTHER" id="PTHR30290:SF65">
    <property type="entry name" value="MONOACYL PHOSPHATIDYLINOSITOL TETRAMANNOSIDE-BINDING PROTEIN LPQW-RELATED"/>
    <property type="match status" value="1"/>
</dbReference>
<dbReference type="InterPro" id="IPR000914">
    <property type="entry name" value="SBP_5_dom"/>
</dbReference>
<dbReference type="RefSeq" id="WP_090363997.1">
    <property type="nucleotide sequence ID" value="NZ_FMUB01000016.1"/>
</dbReference>
<name>A0A1G4WZT7_9MYCO</name>
<dbReference type="EMBL" id="FMUB01000016">
    <property type="protein sequence ID" value="SCX33027.1"/>
    <property type="molecule type" value="Genomic_DNA"/>
</dbReference>
<evidence type="ECO:0000313" key="4">
    <source>
        <dbReference type="Proteomes" id="UP000199707"/>
    </source>
</evidence>
<gene>
    <name evidence="3" type="ORF">SAMN02799620_05800</name>
</gene>
<dbReference type="PIRSF" id="PIRSF002741">
    <property type="entry name" value="MppA"/>
    <property type="match status" value="1"/>
</dbReference>
<sequence length="560" mass="60318">MKIRSLTYGLASVTFALALVLSGCSSGDQSIPPIGGDATVGTTNDMNPQDPNTLQQGGNLRLALPSMPANFNPLNIDGNESTGAAMLRATLPRAFTIAPDGAPSVNPDYFTSVELTSENPQVVTYTINPKAVWTDGTPITWEDIASQIQATNGKDKRYLIPSSAGSDRVASVTRGVDDRQAVVTFSAHYTDWKGMFAGNGMLQPKKMTDNPEVFNKGQLNEPGPSAGPFMISNVDRTAQRITLVRNPKWWGATPRLDSITYLVLDDAARVPALQNNTIDATGIGSLDELQIVRNTPGIAVRRAPSPSWYHFTFNGAPGSILADPALRNAVAKGIDRQAIVNVTQRGLVDNPTPLNNHIFVAGQQGYQDNSAVVAFDPEKAKAELDALGWKMNGQFREKDGKQLVIRDVFYDSKSTRQIAQIAQNGLAQIGVNLQLEAKPGDRFFTDWIIVGNFDIAQFSWVGDAFALCCLTQIYTTGAESNFGKISTPEIDAKVNQVLDELDATKARDLANEADKLIWAEGFSLPLFQTPGNVAVRSTLANFGAAGLGDVNYTAIGFMKS</sequence>
<dbReference type="GO" id="GO:0042597">
    <property type="term" value="C:periplasmic space"/>
    <property type="evidence" value="ECO:0007669"/>
    <property type="project" value="UniProtKB-ARBA"/>
</dbReference>
<dbReference type="PROSITE" id="PS51257">
    <property type="entry name" value="PROKAR_LIPOPROTEIN"/>
    <property type="match status" value="1"/>
</dbReference>
<evidence type="ECO:0000313" key="3">
    <source>
        <dbReference type="EMBL" id="SCX33027.1"/>
    </source>
</evidence>
<feature type="domain" description="Solute-binding protein family 5" evidence="2">
    <location>
        <begin position="105"/>
        <end position="464"/>
    </location>
</feature>
<keyword evidence="1" id="KW-0732">Signal</keyword>
<dbReference type="InterPro" id="IPR039424">
    <property type="entry name" value="SBP_5"/>
</dbReference>
<dbReference type="SUPFAM" id="SSF53850">
    <property type="entry name" value="Periplasmic binding protein-like II"/>
    <property type="match status" value="1"/>
</dbReference>
<reference evidence="4" key="1">
    <citation type="submission" date="2016-10" db="EMBL/GenBank/DDBJ databases">
        <authorList>
            <person name="Varghese N."/>
            <person name="Submissions S."/>
        </authorList>
    </citation>
    <scope>NUCLEOTIDE SEQUENCE [LARGE SCALE GENOMIC DNA]</scope>
    <source>
        <strain evidence="4">UNC267MFSha1.1M11</strain>
    </source>
</reference>
<dbReference type="STRING" id="1502745.SAMN02799620_05800"/>
<evidence type="ECO:0000259" key="2">
    <source>
        <dbReference type="Pfam" id="PF00496"/>
    </source>
</evidence>
<dbReference type="PANTHER" id="PTHR30290">
    <property type="entry name" value="PERIPLASMIC BINDING COMPONENT OF ABC TRANSPORTER"/>
    <property type="match status" value="1"/>
</dbReference>
<dbReference type="Gene3D" id="3.10.105.10">
    <property type="entry name" value="Dipeptide-binding Protein, Domain 3"/>
    <property type="match status" value="1"/>
</dbReference>
<dbReference type="InterPro" id="IPR030678">
    <property type="entry name" value="Peptide/Ni-bd"/>
</dbReference>
<evidence type="ECO:0000256" key="1">
    <source>
        <dbReference type="SAM" id="SignalP"/>
    </source>
</evidence>
<dbReference type="CDD" id="cd08501">
    <property type="entry name" value="PBP2_Lpqw"/>
    <property type="match status" value="1"/>
</dbReference>
<dbReference type="GO" id="GO:0043190">
    <property type="term" value="C:ATP-binding cassette (ABC) transporter complex"/>
    <property type="evidence" value="ECO:0007669"/>
    <property type="project" value="InterPro"/>
</dbReference>
<dbReference type="Proteomes" id="UP000199707">
    <property type="component" value="Unassembled WGS sequence"/>
</dbReference>
<dbReference type="GO" id="GO:0015833">
    <property type="term" value="P:peptide transport"/>
    <property type="evidence" value="ECO:0007669"/>
    <property type="project" value="TreeGrafter"/>
</dbReference>
<proteinExistence type="predicted"/>
<organism evidence="3 4">
    <name type="scientific">Mycolicibacterium fluoranthenivorans</name>
    <dbReference type="NCBI Taxonomy" id="258505"/>
    <lineage>
        <taxon>Bacteria</taxon>
        <taxon>Bacillati</taxon>
        <taxon>Actinomycetota</taxon>
        <taxon>Actinomycetes</taxon>
        <taxon>Mycobacteriales</taxon>
        <taxon>Mycobacteriaceae</taxon>
        <taxon>Mycolicibacterium</taxon>
    </lineage>
</organism>
<feature type="signal peptide" evidence="1">
    <location>
        <begin position="1"/>
        <end position="18"/>
    </location>
</feature>
<dbReference type="GO" id="GO:1904680">
    <property type="term" value="F:peptide transmembrane transporter activity"/>
    <property type="evidence" value="ECO:0007669"/>
    <property type="project" value="TreeGrafter"/>
</dbReference>
<protein>
    <submittedName>
        <fullName evidence="3">Peptide/nickel transport system substrate-binding protein</fullName>
    </submittedName>
</protein>
<dbReference type="AlphaFoldDB" id="A0A1G4WZT7"/>
<dbReference type="Pfam" id="PF00496">
    <property type="entry name" value="SBP_bac_5"/>
    <property type="match status" value="1"/>
</dbReference>
<dbReference type="Gene3D" id="3.90.76.10">
    <property type="entry name" value="Dipeptide-binding Protein, Domain 1"/>
    <property type="match status" value="1"/>
</dbReference>
<accession>A0A1G4WZT7</accession>
<dbReference type="Gene3D" id="3.40.190.10">
    <property type="entry name" value="Periplasmic binding protein-like II"/>
    <property type="match status" value="1"/>
</dbReference>